<dbReference type="Gene3D" id="3.30.379.10">
    <property type="entry name" value="Chitobiase/beta-hexosaminidase domain 2-like"/>
    <property type="match status" value="1"/>
</dbReference>
<feature type="domain" description="F5/8 type C" evidence="8">
    <location>
        <begin position="644"/>
        <end position="745"/>
    </location>
</feature>
<proteinExistence type="inferred from homology"/>
<dbReference type="Pfam" id="PF00728">
    <property type="entry name" value="Glyco_hydro_20"/>
    <property type="match status" value="1"/>
</dbReference>
<feature type="domain" description="Glycoside hydrolase family 20 catalytic" evidence="7">
    <location>
        <begin position="163"/>
        <end position="508"/>
    </location>
</feature>
<dbReference type="Pfam" id="PF00754">
    <property type="entry name" value="F5_F8_type_C"/>
    <property type="match status" value="1"/>
</dbReference>
<dbReference type="InterPro" id="IPR017853">
    <property type="entry name" value="GH"/>
</dbReference>
<feature type="domain" description="Beta-hexosaminidase bacterial type N-terminal" evidence="9">
    <location>
        <begin position="27"/>
        <end position="160"/>
    </location>
</feature>
<dbReference type="InterPro" id="IPR029018">
    <property type="entry name" value="Hex-like_dom2"/>
</dbReference>
<evidence type="ECO:0000256" key="2">
    <source>
        <dbReference type="ARBA" id="ARBA00006285"/>
    </source>
</evidence>
<evidence type="ECO:0000313" key="10">
    <source>
        <dbReference type="EMBL" id="SDT33229.1"/>
    </source>
</evidence>
<dbReference type="SUPFAM" id="SSF51445">
    <property type="entry name" value="(Trans)glycosidases"/>
    <property type="match status" value="1"/>
</dbReference>
<evidence type="ECO:0000259" key="8">
    <source>
        <dbReference type="Pfam" id="PF00754"/>
    </source>
</evidence>
<evidence type="ECO:0000259" key="9">
    <source>
        <dbReference type="Pfam" id="PF02838"/>
    </source>
</evidence>
<dbReference type="Gene3D" id="2.60.120.260">
    <property type="entry name" value="Galactose-binding domain-like"/>
    <property type="match status" value="1"/>
</dbReference>
<reference evidence="10 11" key="1">
    <citation type="submission" date="2016-10" db="EMBL/GenBank/DDBJ databases">
        <authorList>
            <person name="de Groot N.N."/>
        </authorList>
    </citation>
    <scope>NUCLEOTIDE SEQUENCE [LARGE SCALE GENOMIC DNA]</scope>
    <source>
        <strain evidence="10 11">MP1X4</strain>
    </source>
</reference>
<dbReference type="GO" id="GO:0005975">
    <property type="term" value="P:carbohydrate metabolic process"/>
    <property type="evidence" value="ECO:0007669"/>
    <property type="project" value="InterPro"/>
</dbReference>
<keyword evidence="5" id="KW-0326">Glycosidase</keyword>
<evidence type="ECO:0000256" key="5">
    <source>
        <dbReference type="ARBA" id="ARBA00023295"/>
    </source>
</evidence>
<dbReference type="Pfam" id="PF02838">
    <property type="entry name" value="Glyco_hydro_20b"/>
    <property type="match status" value="1"/>
</dbReference>
<dbReference type="AlphaFoldDB" id="A0A1H1ZHW0"/>
<dbReference type="Pfam" id="PF13287">
    <property type="entry name" value="Fn3_assoc"/>
    <property type="match status" value="1"/>
</dbReference>
<dbReference type="GO" id="GO:0004563">
    <property type="term" value="F:beta-N-acetylhexosaminidase activity"/>
    <property type="evidence" value="ECO:0007669"/>
    <property type="project" value="UniProtKB-EC"/>
</dbReference>
<dbReference type="GO" id="GO:0016020">
    <property type="term" value="C:membrane"/>
    <property type="evidence" value="ECO:0007669"/>
    <property type="project" value="TreeGrafter"/>
</dbReference>
<dbReference type="InterPro" id="IPR015882">
    <property type="entry name" value="HEX_bac_N"/>
</dbReference>
<evidence type="ECO:0000259" key="7">
    <source>
        <dbReference type="Pfam" id="PF00728"/>
    </source>
</evidence>
<feature type="active site" description="Proton donor" evidence="6">
    <location>
        <position position="339"/>
    </location>
</feature>
<accession>A0A1H1ZHW0</accession>
<name>A0A1H1ZHW0_MUCMA</name>
<dbReference type="InterPro" id="IPR008979">
    <property type="entry name" value="Galactose-bd-like_sf"/>
</dbReference>
<dbReference type="InterPro" id="IPR000421">
    <property type="entry name" value="FA58C"/>
</dbReference>
<evidence type="ECO:0000256" key="3">
    <source>
        <dbReference type="ARBA" id="ARBA00012663"/>
    </source>
</evidence>
<dbReference type="Gene3D" id="3.20.20.80">
    <property type="entry name" value="Glycosidases"/>
    <property type="match status" value="1"/>
</dbReference>
<dbReference type="PRINTS" id="PR00738">
    <property type="entry name" value="GLHYDRLASE20"/>
</dbReference>
<keyword evidence="4" id="KW-0378">Hydrolase</keyword>
<protein>
    <recommendedName>
        <fullName evidence="3">beta-N-acetylhexosaminidase</fullName>
        <ecNumber evidence="3">3.2.1.52</ecNumber>
    </recommendedName>
</protein>
<dbReference type="PANTHER" id="PTHR22600:SF57">
    <property type="entry name" value="BETA-N-ACETYLHEXOSAMINIDASE"/>
    <property type="match status" value="1"/>
</dbReference>
<comment type="similarity">
    <text evidence="2">Belongs to the glycosyl hydrolase 20 family.</text>
</comment>
<dbReference type="STRING" id="652787.SAMN05216490_3116"/>
<dbReference type="PANTHER" id="PTHR22600">
    <property type="entry name" value="BETA-HEXOSAMINIDASE"/>
    <property type="match status" value="1"/>
</dbReference>
<keyword evidence="11" id="KW-1185">Reference proteome</keyword>
<organism evidence="10 11">
    <name type="scientific">Mucilaginibacter mallensis</name>
    <dbReference type="NCBI Taxonomy" id="652787"/>
    <lineage>
        <taxon>Bacteria</taxon>
        <taxon>Pseudomonadati</taxon>
        <taxon>Bacteroidota</taxon>
        <taxon>Sphingobacteriia</taxon>
        <taxon>Sphingobacteriales</taxon>
        <taxon>Sphingobacteriaceae</taxon>
        <taxon>Mucilaginibacter</taxon>
    </lineage>
</organism>
<comment type="catalytic activity">
    <reaction evidence="1">
        <text>Hydrolysis of terminal non-reducing N-acetyl-D-hexosamine residues in N-acetyl-beta-D-hexosaminides.</text>
        <dbReference type="EC" id="3.2.1.52"/>
    </reaction>
</comment>
<dbReference type="InterPro" id="IPR015883">
    <property type="entry name" value="Glyco_hydro_20_cat"/>
</dbReference>
<dbReference type="EMBL" id="LT629740">
    <property type="protein sequence ID" value="SDT33229.1"/>
    <property type="molecule type" value="Genomic_DNA"/>
</dbReference>
<dbReference type="SUPFAM" id="SSF55545">
    <property type="entry name" value="beta-N-acetylhexosaminidase-like domain"/>
    <property type="match status" value="1"/>
</dbReference>
<dbReference type="GO" id="GO:0030203">
    <property type="term" value="P:glycosaminoglycan metabolic process"/>
    <property type="evidence" value="ECO:0007669"/>
    <property type="project" value="TreeGrafter"/>
</dbReference>
<evidence type="ECO:0000256" key="6">
    <source>
        <dbReference type="PIRSR" id="PIRSR625705-1"/>
    </source>
</evidence>
<dbReference type="EC" id="3.2.1.52" evidence="3"/>
<dbReference type="SUPFAM" id="SSF49785">
    <property type="entry name" value="Galactose-binding domain-like"/>
    <property type="match status" value="1"/>
</dbReference>
<evidence type="ECO:0000256" key="1">
    <source>
        <dbReference type="ARBA" id="ARBA00001231"/>
    </source>
</evidence>
<dbReference type="CDD" id="cd06563">
    <property type="entry name" value="GH20_chitobiase-like"/>
    <property type="match status" value="1"/>
</dbReference>
<evidence type="ECO:0000313" key="11">
    <source>
        <dbReference type="Proteomes" id="UP000199679"/>
    </source>
</evidence>
<gene>
    <name evidence="10" type="ORF">SAMN05216490_3116</name>
</gene>
<dbReference type="InterPro" id="IPR026876">
    <property type="entry name" value="Fn3_assoc_repeat"/>
</dbReference>
<sequence>MPRHTLAAFILFIVFSQSEHVFGQAANIIPYPQSIKKISGEFVIKATTKIIYKQPGNKELITAVASLVSKLQQAAGITLNSVVKKKRNNFIAVELTKQITGAEAYHITINPDSISIEAGTPAGVFYAVQSLLQLLPADIESPALASNVKWAIPAMVIDDAPAFSYRGLMLDVARHYMPYDFLEKMIDLMAMQKMNTLHLHLTDSQGWRFESKKYPKLTQIGAYRKGTALNTTYDYASRPNDTLYGGYYTQEQLKKLVAYAQSKFITIIPEIEMPAHSESALAAYPQFACLDSTGKPFPYPSQIQNEYCTKDSTFIFLTDILSEVMDVFPSKYIHIAGDEASKENWRKCPICLKRMKDEHLNSVDELQSYFIKRIEKFVNEKGRTVIGWDEILEGGLAPNATVMSWRGEQGGIDAARLGHNVVMTPGDYCYFDHYQSADPSEPLAIGGLTTLAQVYNYHPVPAVLNAEQAKLVIGAQGNLWTEYVPTPAQAEYMYFPRSIALAEDTWTGTKQPYDQFLNRLLPYLKRLDEHKVNYSRHMFDIKLNTFVDSVTHQLKAMAVGIPAGYDVYYTTDGSRPVKSSPKYAGAIAINADIILNIGVIYNGQLIDDVQKTFTVNKATGRPSWLKNQPDKSYSQGGEHAWNNGIVGSDNRFNDGEWLGWSGQDFEGTVDLGSSQNINVLTARFFNKPSDWIYMPLWLSVSVSDNGIDFKEVLRKTDLQTNKDGLQELKMDIGAIKARYVKIIAKCSGTILKGNPGEGNPAWLFVDEVKVD</sequence>
<dbReference type="InterPro" id="IPR025705">
    <property type="entry name" value="Beta_hexosaminidase_sua/sub"/>
</dbReference>
<dbReference type="Proteomes" id="UP000199679">
    <property type="component" value="Chromosome I"/>
</dbReference>
<evidence type="ECO:0000256" key="4">
    <source>
        <dbReference type="ARBA" id="ARBA00022801"/>
    </source>
</evidence>